<dbReference type="VEuPathDB" id="FungiDB:NECHADRAFT_89369"/>
<evidence type="ECO:0000313" key="2">
    <source>
        <dbReference type="EMBL" id="EEU33556.1"/>
    </source>
</evidence>
<evidence type="ECO:0000256" key="1">
    <source>
        <dbReference type="SAM" id="MobiDB-lite"/>
    </source>
</evidence>
<dbReference type="InParanoid" id="C7ZR01"/>
<evidence type="ECO:0000313" key="3">
    <source>
        <dbReference type="Proteomes" id="UP000005206"/>
    </source>
</evidence>
<dbReference type="KEGG" id="nhe:NECHADRAFT_89369"/>
<feature type="region of interest" description="Disordered" evidence="1">
    <location>
        <begin position="18"/>
        <end position="38"/>
    </location>
</feature>
<keyword evidence="3" id="KW-1185">Reference proteome</keyword>
<dbReference type="Proteomes" id="UP000005206">
    <property type="component" value="Unassembled WGS sequence"/>
</dbReference>
<organism evidence="2 3">
    <name type="scientific">Fusarium vanettenii (strain ATCC MYA-4622 / CBS 123669 / FGSC 9596 / NRRL 45880 / 77-13-4)</name>
    <name type="common">Fusarium solani subsp. pisi</name>
    <dbReference type="NCBI Taxonomy" id="660122"/>
    <lineage>
        <taxon>Eukaryota</taxon>
        <taxon>Fungi</taxon>
        <taxon>Dikarya</taxon>
        <taxon>Ascomycota</taxon>
        <taxon>Pezizomycotina</taxon>
        <taxon>Sordariomycetes</taxon>
        <taxon>Hypocreomycetidae</taxon>
        <taxon>Hypocreales</taxon>
        <taxon>Nectriaceae</taxon>
        <taxon>Fusarium</taxon>
        <taxon>Fusarium solani species complex</taxon>
        <taxon>Fusarium vanettenii</taxon>
    </lineage>
</organism>
<name>C7ZR01_FUSV7</name>
<sequence>MTGVESVDRLHGGIDFQPELAKSLQAKPSTTREDEQYPQAHTRLTVALESVSSSYATATDPPDSRTRCSLSSNMGLHHHVFHIKCTNRNGTAATPLSHCNLESATDSDGKKDDTIRCSEIVDYMAVVDFEHIILRIFALSVRAWEQHIEQQTQTGEKEPEHG</sequence>
<reference evidence="2 3" key="1">
    <citation type="journal article" date="2009" name="PLoS Genet.">
        <title>The genome of Nectria haematococca: contribution of supernumerary chromosomes to gene expansion.</title>
        <authorList>
            <person name="Coleman J.J."/>
            <person name="Rounsley S.D."/>
            <person name="Rodriguez-Carres M."/>
            <person name="Kuo A."/>
            <person name="Wasmann C.C."/>
            <person name="Grimwood J."/>
            <person name="Schmutz J."/>
            <person name="Taga M."/>
            <person name="White G.J."/>
            <person name="Zhou S."/>
            <person name="Schwartz D.C."/>
            <person name="Freitag M."/>
            <person name="Ma L.J."/>
            <person name="Danchin E.G."/>
            <person name="Henrissat B."/>
            <person name="Coutinho P.M."/>
            <person name="Nelson D.R."/>
            <person name="Straney D."/>
            <person name="Napoli C.A."/>
            <person name="Barker B.M."/>
            <person name="Gribskov M."/>
            <person name="Rep M."/>
            <person name="Kroken S."/>
            <person name="Molnar I."/>
            <person name="Rensing C."/>
            <person name="Kennell J.C."/>
            <person name="Zamora J."/>
            <person name="Farman M.L."/>
            <person name="Selker E.U."/>
            <person name="Salamov A."/>
            <person name="Shapiro H."/>
            <person name="Pangilinan J."/>
            <person name="Lindquist E."/>
            <person name="Lamers C."/>
            <person name="Grigoriev I.V."/>
            <person name="Geiser D.M."/>
            <person name="Covert S.F."/>
            <person name="Temporini E."/>
            <person name="Vanetten H.D."/>
        </authorList>
    </citation>
    <scope>NUCLEOTIDE SEQUENCE [LARGE SCALE GENOMIC DNA]</scope>
    <source>
        <strain evidence="3">ATCC MYA-4622 / CBS 123669 / FGSC 9596 / NRRL 45880 / 77-13-4</strain>
    </source>
</reference>
<dbReference type="RefSeq" id="XP_003039269.1">
    <property type="nucleotide sequence ID" value="XM_003039223.1"/>
</dbReference>
<protein>
    <submittedName>
        <fullName evidence="2">Uncharacterized protein</fullName>
    </submittedName>
</protein>
<accession>C7ZR01</accession>
<dbReference type="HOGENOM" id="CLU_1635840_0_0_1"/>
<gene>
    <name evidence="2" type="ORF">NECHADRAFT_89369</name>
</gene>
<dbReference type="GeneID" id="9666791"/>
<dbReference type="AlphaFoldDB" id="C7ZR01"/>
<dbReference type="EMBL" id="GG699022">
    <property type="protein sequence ID" value="EEU33556.1"/>
    <property type="molecule type" value="Genomic_DNA"/>
</dbReference>
<proteinExistence type="predicted"/>